<protein>
    <submittedName>
        <fullName evidence="3">Diguanylate cyclase</fullName>
    </submittedName>
</protein>
<dbReference type="InterPro" id="IPR052163">
    <property type="entry name" value="DGC-Regulatory_Protein"/>
</dbReference>
<sequence length="434" mass="47837">MSIETMDPFADIADLLLDAIVIVDLSGKVVAANAACLAVFGYTPEELTGKTLFDHVVPEDRAKTWEESLLVMSGTPRIGFENRYIRKDGSIAHIMWSARCDAERQLRIGVARDITAKKRAEAVQMALYQIAALAHGSDGLSQLLDETHRIVSRLVSVAGMAVIDARVKHRLNCLYQSDSSGKGAGMVDEAARQLVDKALQEQQPVVSDLPGATGGAGMSLLAAPLSGTQGPVGALILKSHPGMRFTDDDTKLLHFVSSQVAVALERRWLLDELTRSARYDDLTGLPNRRLFYDRLETALSQSRRRNSRSALLYLDIDGFKQINDTLGHTAGDELLRVLARRIKKTMREEDTVARLGGDEFVVLLPHVSTLEAATGVAEKIRTTCNEMVWLDRHLVEPRLSIGVAIYPDQASDATQLMKLADQSMYEEKRRTKQS</sequence>
<accession>A0A6B3SY26</accession>
<dbReference type="FunFam" id="3.30.70.270:FF:000001">
    <property type="entry name" value="Diguanylate cyclase domain protein"/>
    <property type="match status" value="1"/>
</dbReference>
<comment type="caution">
    <text evidence="3">The sequence shown here is derived from an EMBL/GenBank/DDBJ whole genome shotgun (WGS) entry which is preliminary data.</text>
</comment>
<name>A0A6B3SY26_9BURK</name>
<dbReference type="NCBIfam" id="TIGR00229">
    <property type="entry name" value="sensory_box"/>
    <property type="match status" value="1"/>
</dbReference>
<dbReference type="Gene3D" id="3.30.450.40">
    <property type="match status" value="1"/>
</dbReference>
<keyword evidence="4" id="KW-1185">Reference proteome</keyword>
<dbReference type="InterPro" id="IPR043128">
    <property type="entry name" value="Rev_trsase/Diguanyl_cyclase"/>
</dbReference>
<evidence type="ECO:0000259" key="2">
    <source>
        <dbReference type="PROSITE" id="PS50887"/>
    </source>
</evidence>
<dbReference type="CDD" id="cd00130">
    <property type="entry name" value="PAS"/>
    <property type="match status" value="1"/>
</dbReference>
<dbReference type="EMBL" id="JAAIVB010000078">
    <property type="protein sequence ID" value="NEX64146.1"/>
    <property type="molecule type" value="Genomic_DNA"/>
</dbReference>
<dbReference type="Pfam" id="PF13492">
    <property type="entry name" value="GAF_3"/>
    <property type="match status" value="1"/>
</dbReference>
<dbReference type="NCBIfam" id="TIGR00254">
    <property type="entry name" value="GGDEF"/>
    <property type="match status" value="1"/>
</dbReference>
<dbReference type="InterPro" id="IPR029016">
    <property type="entry name" value="GAF-like_dom_sf"/>
</dbReference>
<evidence type="ECO:0000259" key="1">
    <source>
        <dbReference type="PROSITE" id="PS50112"/>
    </source>
</evidence>
<dbReference type="InterPro" id="IPR029787">
    <property type="entry name" value="Nucleotide_cyclase"/>
</dbReference>
<gene>
    <name evidence="3" type="ORF">G3574_23950</name>
</gene>
<dbReference type="Pfam" id="PF13426">
    <property type="entry name" value="PAS_9"/>
    <property type="match status" value="1"/>
</dbReference>
<evidence type="ECO:0000313" key="4">
    <source>
        <dbReference type="Proteomes" id="UP000482155"/>
    </source>
</evidence>
<dbReference type="RefSeq" id="WP_163968058.1">
    <property type="nucleotide sequence ID" value="NZ_JAAIVB010000078.1"/>
</dbReference>
<dbReference type="CDD" id="cd01949">
    <property type="entry name" value="GGDEF"/>
    <property type="match status" value="1"/>
</dbReference>
<feature type="domain" description="GGDEF" evidence="2">
    <location>
        <begin position="307"/>
        <end position="434"/>
    </location>
</feature>
<dbReference type="PANTHER" id="PTHR46663:SF2">
    <property type="entry name" value="GGDEF DOMAIN-CONTAINING PROTEIN"/>
    <property type="match status" value="1"/>
</dbReference>
<feature type="domain" description="PAS" evidence="1">
    <location>
        <begin position="5"/>
        <end position="75"/>
    </location>
</feature>
<organism evidence="3 4">
    <name type="scientific">Noviherbaspirillum galbum</name>
    <dbReference type="NCBI Taxonomy" id="2709383"/>
    <lineage>
        <taxon>Bacteria</taxon>
        <taxon>Pseudomonadati</taxon>
        <taxon>Pseudomonadota</taxon>
        <taxon>Betaproteobacteria</taxon>
        <taxon>Burkholderiales</taxon>
        <taxon>Oxalobacteraceae</taxon>
        <taxon>Noviherbaspirillum</taxon>
    </lineage>
</organism>
<dbReference type="Pfam" id="PF00990">
    <property type="entry name" value="GGDEF"/>
    <property type="match status" value="1"/>
</dbReference>
<evidence type="ECO:0000313" key="3">
    <source>
        <dbReference type="EMBL" id="NEX64146.1"/>
    </source>
</evidence>
<dbReference type="SUPFAM" id="SSF55785">
    <property type="entry name" value="PYP-like sensor domain (PAS domain)"/>
    <property type="match status" value="1"/>
</dbReference>
<dbReference type="Gene3D" id="3.30.70.270">
    <property type="match status" value="1"/>
</dbReference>
<dbReference type="InterPro" id="IPR035965">
    <property type="entry name" value="PAS-like_dom_sf"/>
</dbReference>
<dbReference type="PROSITE" id="PS50887">
    <property type="entry name" value="GGDEF"/>
    <property type="match status" value="1"/>
</dbReference>
<dbReference type="InterPro" id="IPR000014">
    <property type="entry name" value="PAS"/>
</dbReference>
<dbReference type="PROSITE" id="PS50112">
    <property type="entry name" value="PAS"/>
    <property type="match status" value="1"/>
</dbReference>
<dbReference type="Gene3D" id="3.30.450.20">
    <property type="entry name" value="PAS domain"/>
    <property type="match status" value="1"/>
</dbReference>
<dbReference type="GO" id="GO:0003824">
    <property type="term" value="F:catalytic activity"/>
    <property type="evidence" value="ECO:0007669"/>
    <property type="project" value="UniProtKB-ARBA"/>
</dbReference>
<dbReference type="InterPro" id="IPR000160">
    <property type="entry name" value="GGDEF_dom"/>
</dbReference>
<dbReference type="SMART" id="SM00091">
    <property type="entry name" value="PAS"/>
    <property type="match status" value="1"/>
</dbReference>
<dbReference type="SUPFAM" id="SSF55073">
    <property type="entry name" value="Nucleotide cyclase"/>
    <property type="match status" value="1"/>
</dbReference>
<proteinExistence type="predicted"/>
<dbReference type="InterPro" id="IPR003018">
    <property type="entry name" value="GAF"/>
</dbReference>
<dbReference type="Proteomes" id="UP000482155">
    <property type="component" value="Unassembled WGS sequence"/>
</dbReference>
<dbReference type="AlphaFoldDB" id="A0A6B3SY26"/>
<dbReference type="SMART" id="SM00267">
    <property type="entry name" value="GGDEF"/>
    <property type="match status" value="1"/>
</dbReference>
<reference evidence="3 4" key="1">
    <citation type="submission" date="2020-02" db="EMBL/GenBank/DDBJ databases">
        <authorList>
            <person name="Kim M.K."/>
        </authorList>
    </citation>
    <scope>NUCLEOTIDE SEQUENCE [LARGE SCALE GENOMIC DNA]</scope>
    <source>
        <strain evidence="3 4">17J57-3</strain>
    </source>
</reference>
<dbReference type="SUPFAM" id="SSF55781">
    <property type="entry name" value="GAF domain-like"/>
    <property type="match status" value="1"/>
</dbReference>
<dbReference type="PANTHER" id="PTHR46663">
    <property type="entry name" value="DIGUANYLATE CYCLASE DGCT-RELATED"/>
    <property type="match status" value="1"/>
</dbReference>